<dbReference type="RefSeq" id="XP_004356283.1">
    <property type="nucleotide sequence ID" value="XM_004356230.1"/>
</dbReference>
<feature type="coiled-coil region" evidence="1">
    <location>
        <begin position="102"/>
        <end position="129"/>
    </location>
</feature>
<evidence type="ECO:0000256" key="1">
    <source>
        <dbReference type="SAM" id="Coils"/>
    </source>
</evidence>
<organism evidence="3 4">
    <name type="scientific">Cavenderia fasciculata</name>
    <name type="common">Slime mold</name>
    <name type="synonym">Dictyostelium fasciculatum</name>
    <dbReference type="NCBI Taxonomy" id="261658"/>
    <lineage>
        <taxon>Eukaryota</taxon>
        <taxon>Amoebozoa</taxon>
        <taxon>Evosea</taxon>
        <taxon>Eumycetozoa</taxon>
        <taxon>Dictyostelia</taxon>
        <taxon>Acytosteliales</taxon>
        <taxon>Cavenderiaceae</taxon>
        <taxon>Cavenderia</taxon>
    </lineage>
</organism>
<reference evidence="4" key="1">
    <citation type="journal article" date="2011" name="Genome Res.">
        <title>Phylogeny-wide analysis of social amoeba genomes highlights ancient origins for complex intercellular communication.</title>
        <authorList>
            <person name="Heidel A.J."/>
            <person name="Lawal H.M."/>
            <person name="Felder M."/>
            <person name="Schilde C."/>
            <person name="Helps N.R."/>
            <person name="Tunggal B."/>
            <person name="Rivero F."/>
            <person name="John U."/>
            <person name="Schleicher M."/>
            <person name="Eichinger L."/>
            <person name="Platzer M."/>
            <person name="Noegel A.A."/>
            <person name="Schaap P."/>
            <person name="Gloeckner G."/>
        </authorList>
    </citation>
    <scope>NUCLEOTIDE SEQUENCE [LARGE SCALE GENOMIC DNA]</scope>
    <source>
        <strain evidence="4">SH3</strain>
    </source>
</reference>
<dbReference type="Proteomes" id="UP000007797">
    <property type="component" value="Unassembled WGS sequence"/>
</dbReference>
<dbReference type="EMBL" id="GL883021">
    <property type="protein sequence ID" value="EGG17799.1"/>
    <property type="molecule type" value="Genomic_DNA"/>
</dbReference>
<dbReference type="GeneID" id="14869377"/>
<evidence type="ECO:0000313" key="4">
    <source>
        <dbReference type="Proteomes" id="UP000007797"/>
    </source>
</evidence>
<evidence type="ECO:0000313" key="3">
    <source>
        <dbReference type="EMBL" id="EGG17799.1"/>
    </source>
</evidence>
<protein>
    <submittedName>
        <fullName evidence="3">Uncharacterized protein</fullName>
    </submittedName>
</protein>
<feature type="region of interest" description="Disordered" evidence="2">
    <location>
        <begin position="139"/>
        <end position="164"/>
    </location>
</feature>
<feature type="compositionally biased region" description="Low complexity" evidence="2">
    <location>
        <begin position="190"/>
        <end position="201"/>
    </location>
</feature>
<sequence>MEPINSPTIIHISSPNQLNQFITSVATNQNSSPNENNPIISTFRYKSNQKNTSNLNDHIHQPSSSLQPTIIPTTAQPTNSKQAKYVEPTLETLFPCQSLKFHQFIQNDLQQQQMQLQEQQQKQQQQQQQQPLNFNNVKQFKTVPRKNSLTKKVQHPPKRNSFNSVFNQLNSLSKSSPNLSIGNHRGNVQSSSSSLPSSSSSIPMVANNMSYSHPTTNSSSFLNGFSTSPSINYNSPGTYGPSPMNDPINQLLFDNNNNNNNSSSFEMNNNINGQGQNPLFMSFHVPQYQFHYQQQQQFN</sequence>
<dbReference type="AlphaFoldDB" id="F4Q4F0"/>
<proteinExistence type="predicted"/>
<dbReference type="KEGG" id="dfa:DFA_08799"/>
<feature type="region of interest" description="Disordered" evidence="2">
    <location>
        <begin position="176"/>
        <end position="201"/>
    </location>
</feature>
<keyword evidence="1" id="KW-0175">Coiled coil</keyword>
<accession>F4Q4F0</accession>
<evidence type="ECO:0000256" key="2">
    <source>
        <dbReference type="SAM" id="MobiDB-lite"/>
    </source>
</evidence>
<name>F4Q4F0_CACFS</name>
<keyword evidence="4" id="KW-1185">Reference proteome</keyword>
<feature type="compositionally biased region" description="Basic residues" evidence="2">
    <location>
        <begin position="148"/>
        <end position="158"/>
    </location>
</feature>
<gene>
    <name evidence="3" type="ORF">DFA_08799</name>
</gene>